<evidence type="ECO:0000313" key="16">
    <source>
        <dbReference type="EMBL" id="AXX39353.1"/>
    </source>
</evidence>
<dbReference type="EMBL" id="MH548755">
    <property type="protein sequence ID" value="AXX39347.1"/>
    <property type="molecule type" value="Genomic_DNA"/>
</dbReference>
<evidence type="ECO:0000313" key="10">
    <source>
        <dbReference type="EMBL" id="AXX39347.1"/>
    </source>
</evidence>
<keyword evidence="5" id="KW-0694">RNA-binding</keyword>
<evidence type="ECO:0000313" key="7">
    <source>
        <dbReference type="EMBL" id="AXX39344.1"/>
    </source>
</evidence>
<dbReference type="EMBL" id="MH548757">
    <property type="protein sequence ID" value="AXX39349.1"/>
    <property type="molecule type" value="Genomic_DNA"/>
</dbReference>
<dbReference type="EMBL" id="MH548772">
    <property type="protein sequence ID" value="AXX39364.1"/>
    <property type="molecule type" value="Genomic_DNA"/>
</dbReference>
<dbReference type="SUPFAM" id="SSF52166">
    <property type="entry name" value="Ribosomal protein L4"/>
    <property type="match status" value="1"/>
</dbReference>
<evidence type="ECO:0000313" key="15">
    <source>
        <dbReference type="EMBL" id="AXX39352.1"/>
    </source>
</evidence>
<dbReference type="EMBL" id="MH548758">
    <property type="protein sequence ID" value="AXX39350.1"/>
    <property type="molecule type" value="Genomic_DNA"/>
</dbReference>
<comment type="function">
    <text evidence="5">Forms part of the polypeptide exit tunnel.</text>
</comment>
<dbReference type="EMBL" id="MH548759">
    <property type="protein sequence ID" value="AXX39351.1"/>
    <property type="molecule type" value="Genomic_DNA"/>
</dbReference>
<dbReference type="NCBIfam" id="TIGR03953">
    <property type="entry name" value="rplD_bact"/>
    <property type="match status" value="1"/>
</dbReference>
<dbReference type="EMBL" id="MH548761">
    <property type="protein sequence ID" value="AXX39353.1"/>
    <property type="molecule type" value="Genomic_DNA"/>
</dbReference>
<feature type="compositionally biased region" description="Basic residues" evidence="6">
    <location>
        <begin position="82"/>
        <end position="97"/>
    </location>
</feature>
<keyword evidence="2 5" id="KW-0689">Ribosomal protein</keyword>
<dbReference type="EMBL" id="MH548756">
    <property type="protein sequence ID" value="AXX39348.1"/>
    <property type="molecule type" value="Genomic_DNA"/>
</dbReference>
<evidence type="ECO:0000256" key="3">
    <source>
        <dbReference type="ARBA" id="ARBA00023274"/>
    </source>
</evidence>
<sequence>MAEVKNKKASVATPEKETVVVQKDKAAALVKPQFNAQVDKRMLVEEVHQQAIFDSILSERASRRQSTHQVKNRAAVSGSGKKPWKQKGTGRARHSSRRSPIWVGGGRAFGPQSVKNYSLKVNKKVKQLAFRSALTMLVNDKAVLVEDFKMDKISTKDLSQKLKSLNVDKLRHVVLVSENATVFKSSANLKNVTTLKAHSLNVETLVRADVLLVENESMKLLTERVLGSN</sequence>
<evidence type="ECO:0000256" key="2">
    <source>
        <dbReference type="ARBA" id="ARBA00022980"/>
    </source>
</evidence>
<dbReference type="HAMAP" id="MF_01328_B">
    <property type="entry name" value="Ribosomal_uL4_B"/>
    <property type="match status" value="1"/>
</dbReference>
<evidence type="ECO:0000256" key="4">
    <source>
        <dbReference type="ARBA" id="ARBA00035244"/>
    </source>
</evidence>
<accession>A0A385GJ59</accession>
<evidence type="ECO:0000256" key="1">
    <source>
        <dbReference type="ARBA" id="ARBA00010528"/>
    </source>
</evidence>
<dbReference type="InterPro" id="IPR002136">
    <property type="entry name" value="Ribosomal_uL4"/>
</dbReference>
<dbReference type="PANTHER" id="PTHR10746">
    <property type="entry name" value="50S RIBOSOMAL PROTEIN L4"/>
    <property type="match status" value="1"/>
</dbReference>
<evidence type="ECO:0000256" key="5">
    <source>
        <dbReference type="HAMAP-Rule" id="MF_01328"/>
    </source>
</evidence>
<dbReference type="EMBL" id="MH548752">
    <property type="protein sequence ID" value="AXX39344.1"/>
    <property type="molecule type" value="Genomic_DNA"/>
</dbReference>
<comment type="similarity">
    <text evidence="1 5">Belongs to the universal ribosomal protein uL4 family.</text>
</comment>
<evidence type="ECO:0000313" key="14">
    <source>
        <dbReference type="EMBL" id="AXX39351.1"/>
    </source>
</evidence>
<evidence type="ECO:0000256" key="6">
    <source>
        <dbReference type="SAM" id="MobiDB-lite"/>
    </source>
</evidence>
<dbReference type="GO" id="GO:0006412">
    <property type="term" value="P:translation"/>
    <property type="evidence" value="ECO:0007669"/>
    <property type="project" value="UniProtKB-UniRule"/>
</dbReference>
<dbReference type="PANTHER" id="PTHR10746:SF6">
    <property type="entry name" value="LARGE RIBOSOMAL SUBUNIT PROTEIN UL4M"/>
    <property type="match status" value="1"/>
</dbReference>
<organism evidence="14">
    <name type="scientific">Mycoplasmopsis synoviae</name>
    <name type="common">Mycoplasma synoviae</name>
    <dbReference type="NCBI Taxonomy" id="2109"/>
    <lineage>
        <taxon>Bacteria</taxon>
        <taxon>Bacillati</taxon>
        <taxon>Mycoplasmatota</taxon>
        <taxon>Mycoplasmoidales</taxon>
        <taxon>Metamycoplasmataceae</taxon>
        <taxon>Mycoplasmopsis</taxon>
    </lineage>
</organism>
<dbReference type="Gene3D" id="3.40.1370.10">
    <property type="match status" value="1"/>
</dbReference>
<dbReference type="EMBL" id="MH548760">
    <property type="protein sequence ID" value="AXX39352.1"/>
    <property type="molecule type" value="Genomic_DNA"/>
</dbReference>
<evidence type="ECO:0000313" key="17">
    <source>
        <dbReference type="EMBL" id="AXX39364.1"/>
    </source>
</evidence>
<proteinExistence type="inferred from homology"/>
<dbReference type="GO" id="GO:0003735">
    <property type="term" value="F:structural constituent of ribosome"/>
    <property type="evidence" value="ECO:0007669"/>
    <property type="project" value="InterPro"/>
</dbReference>
<dbReference type="GO" id="GO:1990904">
    <property type="term" value="C:ribonucleoprotein complex"/>
    <property type="evidence" value="ECO:0007669"/>
    <property type="project" value="UniProtKB-KW"/>
</dbReference>
<evidence type="ECO:0000313" key="13">
    <source>
        <dbReference type="EMBL" id="AXX39350.1"/>
    </source>
</evidence>
<gene>
    <name evidence="5 14" type="primary">rplD</name>
</gene>
<comment type="function">
    <text evidence="5">One of the primary rRNA binding proteins, this protein initially binds near the 5'-end of the 23S rRNA. It is important during the early stages of 50S assembly. It makes multiple contacts with different domains of the 23S rRNA in the assembled 50S subunit and ribosome.</text>
</comment>
<evidence type="ECO:0000313" key="9">
    <source>
        <dbReference type="EMBL" id="AXX39346.1"/>
    </source>
</evidence>
<evidence type="ECO:0000313" key="8">
    <source>
        <dbReference type="EMBL" id="AXX39345.1"/>
    </source>
</evidence>
<reference evidence="14" key="1">
    <citation type="submission" date="2018-06" db="EMBL/GenBank/DDBJ databases">
        <title>Multidrug resistance has emerged in non-pathogenic Mycoplasma species isolated from South African poultry.</title>
        <authorList>
            <person name="Beylefeld A."/>
        </authorList>
    </citation>
    <scope>NUCLEOTIDE SEQUENCE</scope>
    <source>
        <strain evidence="17">B1064-14-H3</strain>
        <strain evidence="7">B1064-14-H4</strain>
        <strain evidence="8">B1064-15-H5</strain>
        <strain evidence="9">B1393-14-10</strain>
        <strain evidence="10">B1394-14-2</strain>
        <strain evidence="11">B1394-14-5</strain>
        <strain evidence="12">B2214-07</strain>
        <strain evidence="13">B458-15-1</strain>
        <strain evidence="14">B458-15-11</strain>
        <strain evidence="15">B458-15-5</strain>
        <strain evidence="16">B458-15-6</strain>
    </source>
</reference>
<dbReference type="EMBL" id="MH548753">
    <property type="protein sequence ID" value="AXX39345.1"/>
    <property type="molecule type" value="Genomic_DNA"/>
</dbReference>
<dbReference type="GO" id="GO:0019843">
    <property type="term" value="F:rRNA binding"/>
    <property type="evidence" value="ECO:0007669"/>
    <property type="project" value="UniProtKB-UniRule"/>
</dbReference>
<feature type="region of interest" description="Disordered" evidence="6">
    <location>
        <begin position="62"/>
        <end position="103"/>
    </location>
</feature>
<evidence type="ECO:0000313" key="11">
    <source>
        <dbReference type="EMBL" id="AXX39348.1"/>
    </source>
</evidence>
<protein>
    <recommendedName>
        <fullName evidence="4 5">Large ribosomal subunit protein uL4</fullName>
    </recommendedName>
</protein>
<dbReference type="InterPro" id="IPR013005">
    <property type="entry name" value="Ribosomal_uL4-like"/>
</dbReference>
<dbReference type="Pfam" id="PF00573">
    <property type="entry name" value="Ribosomal_L4"/>
    <property type="match status" value="1"/>
</dbReference>
<dbReference type="InterPro" id="IPR023574">
    <property type="entry name" value="Ribosomal_uL4_dom_sf"/>
</dbReference>
<dbReference type="GO" id="GO:0005840">
    <property type="term" value="C:ribosome"/>
    <property type="evidence" value="ECO:0007669"/>
    <property type="project" value="UniProtKB-KW"/>
</dbReference>
<dbReference type="AlphaFoldDB" id="A0A385GJ59"/>
<evidence type="ECO:0000313" key="12">
    <source>
        <dbReference type="EMBL" id="AXX39349.1"/>
    </source>
</evidence>
<keyword evidence="5" id="KW-0699">rRNA-binding</keyword>
<keyword evidence="3 5" id="KW-0687">Ribonucleoprotein</keyword>
<name>A0A385GJ59_MYCSY</name>
<comment type="subunit">
    <text evidence="5">Part of the 50S ribosomal subunit.</text>
</comment>
<dbReference type="EMBL" id="MH548754">
    <property type="protein sequence ID" value="AXX39346.1"/>
    <property type="molecule type" value="Genomic_DNA"/>
</dbReference>